<name>A0A4C1YRR3_EUMVA</name>
<proteinExistence type="predicted"/>
<gene>
    <name evidence="1" type="ORF">EVAR_90238_1</name>
</gene>
<dbReference type="AlphaFoldDB" id="A0A4C1YRR3"/>
<sequence>MQREAARAIGAINITPSSWLAPLVPGTLIFVGHVRGAAARAGRGSGGEGRRTRRSLHGLPSHETLIVRVGLTKSLYREKVNALNWLHRGGILRSTETRALAARQGWCRDATSQNCVYLDKIKSWPKTKRDGTPAL</sequence>
<dbReference type="Proteomes" id="UP000299102">
    <property type="component" value="Unassembled WGS sequence"/>
</dbReference>
<protein>
    <submittedName>
        <fullName evidence="1">Uncharacterized protein</fullName>
    </submittedName>
</protein>
<dbReference type="EMBL" id="BGZK01001338">
    <property type="protein sequence ID" value="GBP77602.1"/>
    <property type="molecule type" value="Genomic_DNA"/>
</dbReference>
<reference evidence="1 2" key="1">
    <citation type="journal article" date="2019" name="Commun. Biol.">
        <title>The bagworm genome reveals a unique fibroin gene that provides high tensile strength.</title>
        <authorList>
            <person name="Kono N."/>
            <person name="Nakamura H."/>
            <person name="Ohtoshi R."/>
            <person name="Tomita M."/>
            <person name="Numata K."/>
            <person name="Arakawa K."/>
        </authorList>
    </citation>
    <scope>NUCLEOTIDE SEQUENCE [LARGE SCALE GENOMIC DNA]</scope>
</reference>
<keyword evidence="2" id="KW-1185">Reference proteome</keyword>
<organism evidence="1 2">
    <name type="scientific">Eumeta variegata</name>
    <name type="common">Bagworm moth</name>
    <name type="synonym">Eumeta japonica</name>
    <dbReference type="NCBI Taxonomy" id="151549"/>
    <lineage>
        <taxon>Eukaryota</taxon>
        <taxon>Metazoa</taxon>
        <taxon>Ecdysozoa</taxon>
        <taxon>Arthropoda</taxon>
        <taxon>Hexapoda</taxon>
        <taxon>Insecta</taxon>
        <taxon>Pterygota</taxon>
        <taxon>Neoptera</taxon>
        <taxon>Endopterygota</taxon>
        <taxon>Lepidoptera</taxon>
        <taxon>Glossata</taxon>
        <taxon>Ditrysia</taxon>
        <taxon>Tineoidea</taxon>
        <taxon>Psychidae</taxon>
        <taxon>Oiketicinae</taxon>
        <taxon>Eumeta</taxon>
    </lineage>
</organism>
<evidence type="ECO:0000313" key="1">
    <source>
        <dbReference type="EMBL" id="GBP77602.1"/>
    </source>
</evidence>
<comment type="caution">
    <text evidence="1">The sequence shown here is derived from an EMBL/GenBank/DDBJ whole genome shotgun (WGS) entry which is preliminary data.</text>
</comment>
<evidence type="ECO:0000313" key="2">
    <source>
        <dbReference type="Proteomes" id="UP000299102"/>
    </source>
</evidence>
<accession>A0A4C1YRR3</accession>